<dbReference type="EMBL" id="CP007806">
    <property type="protein sequence ID" value="AIG27816.1"/>
    <property type="molecule type" value="Genomic_DNA"/>
</dbReference>
<feature type="transmembrane region" description="Helical" evidence="1">
    <location>
        <begin position="64"/>
        <end position="85"/>
    </location>
</feature>
<dbReference type="HOGENOM" id="CLU_155053_1_0_9"/>
<accession>A0A075R8V9</accession>
<evidence type="ECO:0000256" key="1">
    <source>
        <dbReference type="SAM" id="Phobius"/>
    </source>
</evidence>
<keyword evidence="1" id="KW-0472">Membrane</keyword>
<protein>
    <recommendedName>
        <fullName evidence="4">DUF3397 domain-containing protein</fullName>
    </recommendedName>
</protein>
<gene>
    <name evidence="2" type="ORF">BRLA_c035040</name>
</gene>
<dbReference type="InterPro" id="IPR024515">
    <property type="entry name" value="DUF3397"/>
</dbReference>
<proteinExistence type="predicted"/>
<feature type="transmembrane region" description="Helical" evidence="1">
    <location>
        <begin position="12"/>
        <end position="30"/>
    </location>
</feature>
<sequence>MLFLFKNFWGVLTIFPFVAFIITFFTVFFWKKQQKKAFAWSVNITNIFLVVSVAQIYKGLWPEAVSAWILILLFLLGLAGMLFYLQMKVRGRVSWKKIGSATWRISFILFMFTYFCLFSTGIYKTMQAAHVGLSIM</sequence>
<dbReference type="KEGG" id="blr:BRLA_c035040"/>
<reference evidence="2 3" key="1">
    <citation type="journal article" date="2011" name="J. Bacteriol.">
        <title>Genome sequence of Brevibacillus laterosporus LMG 15441, a pathogen of invertebrates.</title>
        <authorList>
            <person name="Djukic M."/>
            <person name="Poehlein A."/>
            <person name="Thurmer A."/>
            <person name="Daniel R."/>
        </authorList>
    </citation>
    <scope>NUCLEOTIDE SEQUENCE [LARGE SCALE GENOMIC DNA]</scope>
    <source>
        <strain evidence="2 3">LMG 15441</strain>
    </source>
</reference>
<evidence type="ECO:0008006" key="4">
    <source>
        <dbReference type="Google" id="ProtNLM"/>
    </source>
</evidence>
<name>A0A075R8V9_BRELA</name>
<dbReference type="STRING" id="1042163.BRLA_c035040"/>
<keyword evidence="1" id="KW-1133">Transmembrane helix</keyword>
<keyword evidence="3" id="KW-1185">Reference proteome</keyword>
<feature type="transmembrane region" description="Helical" evidence="1">
    <location>
        <begin position="37"/>
        <end position="58"/>
    </location>
</feature>
<evidence type="ECO:0000313" key="2">
    <source>
        <dbReference type="EMBL" id="AIG27816.1"/>
    </source>
</evidence>
<dbReference type="AlphaFoldDB" id="A0A075R8V9"/>
<evidence type="ECO:0000313" key="3">
    <source>
        <dbReference type="Proteomes" id="UP000005850"/>
    </source>
</evidence>
<keyword evidence="1" id="KW-0812">Transmembrane</keyword>
<feature type="transmembrane region" description="Helical" evidence="1">
    <location>
        <begin position="105"/>
        <end position="123"/>
    </location>
</feature>
<dbReference type="Proteomes" id="UP000005850">
    <property type="component" value="Chromosome"/>
</dbReference>
<dbReference type="RefSeq" id="WP_003336675.1">
    <property type="nucleotide sequence ID" value="NZ_CP007806.1"/>
</dbReference>
<organism evidence="2 3">
    <name type="scientific">Brevibacillus laterosporus LMG 15441</name>
    <dbReference type="NCBI Taxonomy" id="1042163"/>
    <lineage>
        <taxon>Bacteria</taxon>
        <taxon>Bacillati</taxon>
        <taxon>Bacillota</taxon>
        <taxon>Bacilli</taxon>
        <taxon>Bacillales</taxon>
        <taxon>Paenibacillaceae</taxon>
        <taxon>Brevibacillus</taxon>
    </lineage>
</organism>
<dbReference type="Pfam" id="PF11877">
    <property type="entry name" value="DUF3397"/>
    <property type="match status" value="1"/>
</dbReference>